<evidence type="ECO:0000313" key="2">
    <source>
        <dbReference type="EMBL" id="KAF8873600.1"/>
    </source>
</evidence>
<reference evidence="2" key="1">
    <citation type="submission" date="2020-11" db="EMBL/GenBank/DDBJ databases">
        <authorList>
            <consortium name="DOE Joint Genome Institute"/>
            <person name="Ahrendt S."/>
            <person name="Riley R."/>
            <person name="Andreopoulos W."/>
            <person name="LaButti K."/>
            <person name="Pangilinan J."/>
            <person name="Ruiz-duenas F.J."/>
            <person name="Barrasa J.M."/>
            <person name="Sanchez-Garcia M."/>
            <person name="Camarero S."/>
            <person name="Miyauchi S."/>
            <person name="Serrano A."/>
            <person name="Linde D."/>
            <person name="Babiker R."/>
            <person name="Drula E."/>
            <person name="Ayuso-Fernandez I."/>
            <person name="Pacheco R."/>
            <person name="Padilla G."/>
            <person name="Ferreira P."/>
            <person name="Barriuso J."/>
            <person name="Kellner H."/>
            <person name="Castanera R."/>
            <person name="Alfaro M."/>
            <person name="Ramirez L."/>
            <person name="Pisabarro A.G."/>
            <person name="Kuo A."/>
            <person name="Tritt A."/>
            <person name="Lipzen A."/>
            <person name="He G."/>
            <person name="Yan M."/>
            <person name="Ng V."/>
            <person name="Cullen D."/>
            <person name="Martin F."/>
            <person name="Rosso M.-N."/>
            <person name="Henrissat B."/>
            <person name="Hibbett D."/>
            <person name="Martinez A.T."/>
            <person name="Grigoriev I.V."/>
        </authorList>
    </citation>
    <scope>NUCLEOTIDE SEQUENCE</scope>
    <source>
        <strain evidence="2">AH 44721</strain>
    </source>
</reference>
<evidence type="ECO:0000259" key="1">
    <source>
        <dbReference type="Pfam" id="PF14737"/>
    </source>
</evidence>
<comment type="caution">
    <text evidence="2">The sequence shown here is derived from an EMBL/GenBank/DDBJ whole genome shotgun (WGS) entry which is preliminary data.</text>
</comment>
<evidence type="ECO:0000313" key="3">
    <source>
        <dbReference type="Proteomes" id="UP000724874"/>
    </source>
</evidence>
<name>A0A9P5N949_GYMJU</name>
<gene>
    <name evidence="2" type="ORF">CPB84DRAFT_1798256</name>
</gene>
<dbReference type="AlphaFoldDB" id="A0A9P5N949"/>
<dbReference type="EMBL" id="JADNYJ010000233">
    <property type="protein sequence ID" value="KAF8873600.1"/>
    <property type="molecule type" value="Genomic_DNA"/>
</dbReference>
<accession>A0A9P5N949</accession>
<dbReference type="OrthoDB" id="5282002at2759"/>
<dbReference type="InterPro" id="IPR027974">
    <property type="entry name" value="DUF4470"/>
</dbReference>
<keyword evidence="3" id="KW-1185">Reference proteome</keyword>
<dbReference type="Pfam" id="PF14737">
    <property type="entry name" value="DUF4470"/>
    <property type="match status" value="1"/>
</dbReference>
<sequence>MDHLLEYFSSVFTPDNMAKATSIAENRLREDMLPCANVQAGKYTTCSNPGTSACSACKLACQKEHWRHHKRDCQNSMRSGNWQPIWVREGREPSFIRNESLEEESVRRTSEGFSIGIALWGNTPAMDVLNLSCNENDPKKDFSLAFIGAFGDLRHVIRKTQEGEGAIVPLGQNSTMSVCLPQDATEFFLHFISSSASMEKIQNEYDRVRTAPSRKDYRDRMYTGLRPSHRVAFQEFRRFGIVLPFGAINAHFNVPNLSLFSLEGTWWQTDYADPLEAWDMATVVKTGKVYGANVEDIYGCLYFFLSKELREFAHRFRTMKSSFTMTCFDARRVPQMIHEGLLSEYNLPPSIRFDRIEVSNILDANYVGINEGKNAAIVGYFMNWISLQQDARASRAGGAAMMRILPAAAEKNKVKEKGRVMTHGDIQSLLFNSLDDIEALYDNSKPFSAFLRKQGLDSILKKTNLRLREKHKIVPHRILAPLTARPNALPEFPDDDTWYYYTKLNCSTWAERFVEFERA</sequence>
<dbReference type="Proteomes" id="UP000724874">
    <property type="component" value="Unassembled WGS sequence"/>
</dbReference>
<protein>
    <recommendedName>
        <fullName evidence="1">DUF4470 domain-containing protein</fullName>
    </recommendedName>
</protein>
<proteinExistence type="predicted"/>
<feature type="domain" description="DUF4470" evidence="1">
    <location>
        <begin position="119"/>
        <end position="159"/>
    </location>
</feature>
<organism evidence="2 3">
    <name type="scientific">Gymnopilus junonius</name>
    <name type="common">Spectacular rustgill mushroom</name>
    <name type="synonym">Gymnopilus spectabilis subsp. junonius</name>
    <dbReference type="NCBI Taxonomy" id="109634"/>
    <lineage>
        <taxon>Eukaryota</taxon>
        <taxon>Fungi</taxon>
        <taxon>Dikarya</taxon>
        <taxon>Basidiomycota</taxon>
        <taxon>Agaricomycotina</taxon>
        <taxon>Agaricomycetes</taxon>
        <taxon>Agaricomycetidae</taxon>
        <taxon>Agaricales</taxon>
        <taxon>Agaricineae</taxon>
        <taxon>Hymenogastraceae</taxon>
        <taxon>Gymnopilus</taxon>
    </lineage>
</organism>